<comment type="similarity">
    <text evidence="1">Belongs to the short-chain dehydrogenases/reductases (SDR) family.</text>
</comment>
<dbReference type="PANTHER" id="PTHR43313:SF1">
    <property type="entry name" value="3BETA-HYDROXYSTEROID DEHYDROGENASE DHS-16"/>
    <property type="match status" value="1"/>
</dbReference>
<dbReference type="STRING" id="633440.SAMN05421869_106425"/>
<dbReference type="PRINTS" id="PR00080">
    <property type="entry name" value="SDRFAMILY"/>
</dbReference>
<dbReference type="InterPro" id="IPR002347">
    <property type="entry name" value="SDR_fam"/>
</dbReference>
<dbReference type="GO" id="GO:0008202">
    <property type="term" value="P:steroid metabolic process"/>
    <property type="evidence" value="ECO:0007669"/>
    <property type="project" value="TreeGrafter"/>
</dbReference>
<proteinExistence type="inferred from homology"/>
<feature type="domain" description="Ketoreductase" evidence="2">
    <location>
        <begin position="5"/>
        <end position="181"/>
    </location>
</feature>
<dbReference type="SMART" id="SM00822">
    <property type="entry name" value="PKS_KR"/>
    <property type="match status" value="1"/>
</dbReference>
<dbReference type="AlphaFoldDB" id="A0A1G8MIX9"/>
<protein>
    <submittedName>
        <fullName evidence="3">NAD(P)-dependent dehydrogenase, short-chain alcohol dehydrogenase family</fullName>
    </submittedName>
</protein>
<accession>A0A1G8MIX9</accession>
<dbReference type="InterPro" id="IPR057326">
    <property type="entry name" value="KR_dom"/>
</dbReference>
<evidence type="ECO:0000313" key="3">
    <source>
        <dbReference type="EMBL" id="SDI67852.1"/>
    </source>
</evidence>
<keyword evidence="4" id="KW-1185">Reference proteome</keyword>
<dbReference type="PANTHER" id="PTHR43313">
    <property type="entry name" value="SHORT-CHAIN DEHYDROGENASE/REDUCTASE FAMILY 9C"/>
    <property type="match status" value="1"/>
</dbReference>
<dbReference type="SUPFAM" id="SSF51735">
    <property type="entry name" value="NAD(P)-binding Rossmann-fold domains"/>
    <property type="match status" value="1"/>
</dbReference>
<evidence type="ECO:0000313" key="4">
    <source>
        <dbReference type="Proteomes" id="UP000199202"/>
    </source>
</evidence>
<name>A0A1G8MIX9_9ACTN</name>
<dbReference type="Gene3D" id="3.40.50.720">
    <property type="entry name" value="NAD(P)-binding Rossmann-like Domain"/>
    <property type="match status" value="1"/>
</dbReference>
<dbReference type="Proteomes" id="UP000199202">
    <property type="component" value="Unassembled WGS sequence"/>
</dbReference>
<sequence>MRKDRSVLVTGAAGGIGSAVTLRLAELGFTVYAGVRSESPRLATRPGVRVVRMDVTDPVAVEAAAEEIAKETDGLHAVINNAGTIVQGPLELVPPEELRRQFEVNVYGPVHVIQAFLPLLRAGRGRLINVSAASARLAFPYLGPISAGKAALDSLSHALRVELATWGIPVVIVDPGTVDTPIFAKAEPAAATALAQTPADRAGLYTPALEAVGRAMTRLKPGPVDPAVKLIVQTVRAAHPKPRYVASSARAMTVLSRLPLRTRTGS</sequence>
<dbReference type="RefSeq" id="WP_090931959.1">
    <property type="nucleotide sequence ID" value="NZ_FNDJ01000006.1"/>
</dbReference>
<dbReference type="InterPro" id="IPR036291">
    <property type="entry name" value="NAD(P)-bd_dom_sf"/>
</dbReference>
<evidence type="ECO:0000256" key="1">
    <source>
        <dbReference type="RuleBase" id="RU000363"/>
    </source>
</evidence>
<dbReference type="Pfam" id="PF00106">
    <property type="entry name" value="adh_short"/>
    <property type="match status" value="1"/>
</dbReference>
<dbReference type="OrthoDB" id="3178062at2"/>
<dbReference type="PRINTS" id="PR00081">
    <property type="entry name" value="GDHRDH"/>
</dbReference>
<gene>
    <name evidence="3" type="ORF">SAMN05421869_106425</name>
</gene>
<reference evidence="3 4" key="1">
    <citation type="submission" date="2016-10" db="EMBL/GenBank/DDBJ databases">
        <authorList>
            <person name="de Groot N.N."/>
        </authorList>
    </citation>
    <scope>NUCLEOTIDE SEQUENCE [LARGE SCALE GENOMIC DNA]</scope>
    <source>
        <strain evidence="3 4">CGMCC 4.6533</strain>
    </source>
</reference>
<dbReference type="EMBL" id="FNDJ01000006">
    <property type="protein sequence ID" value="SDI67852.1"/>
    <property type="molecule type" value="Genomic_DNA"/>
</dbReference>
<dbReference type="GO" id="GO:0016491">
    <property type="term" value="F:oxidoreductase activity"/>
    <property type="evidence" value="ECO:0007669"/>
    <property type="project" value="TreeGrafter"/>
</dbReference>
<organism evidence="3 4">
    <name type="scientific">Nonomuraea jiangxiensis</name>
    <dbReference type="NCBI Taxonomy" id="633440"/>
    <lineage>
        <taxon>Bacteria</taxon>
        <taxon>Bacillati</taxon>
        <taxon>Actinomycetota</taxon>
        <taxon>Actinomycetes</taxon>
        <taxon>Streptosporangiales</taxon>
        <taxon>Streptosporangiaceae</taxon>
        <taxon>Nonomuraea</taxon>
    </lineage>
</organism>
<evidence type="ECO:0000259" key="2">
    <source>
        <dbReference type="SMART" id="SM00822"/>
    </source>
</evidence>